<protein>
    <submittedName>
        <fullName evidence="1">Uncharacterized protein</fullName>
    </submittedName>
</protein>
<dbReference type="EMBL" id="AOSK01000116">
    <property type="protein sequence ID" value="EYD74375.1"/>
    <property type="molecule type" value="Genomic_DNA"/>
</dbReference>
<evidence type="ECO:0000313" key="1">
    <source>
        <dbReference type="EMBL" id="EYD74375.1"/>
    </source>
</evidence>
<dbReference type="STRING" id="442562.Rumeso_04060"/>
<accession>A0A017HJ69</accession>
<dbReference type="RefSeq" id="WP_156362876.1">
    <property type="nucleotide sequence ID" value="NZ_KK088571.1"/>
</dbReference>
<gene>
    <name evidence="1" type="ORF">Rumeso_04060</name>
</gene>
<dbReference type="AlphaFoldDB" id="A0A017HJ69"/>
<dbReference type="HOGENOM" id="CLU_3011551_0_0_5"/>
<sequence length="56" mass="6284">MTPPHNTDPRDSGREALEQLWVLGQRLAQAWRDLSVMLPIHLPVEPENPALAETEG</sequence>
<organism evidence="1 2">
    <name type="scientific">Rubellimicrobium mesophilum DSM 19309</name>
    <dbReference type="NCBI Taxonomy" id="442562"/>
    <lineage>
        <taxon>Bacteria</taxon>
        <taxon>Pseudomonadati</taxon>
        <taxon>Pseudomonadota</taxon>
        <taxon>Alphaproteobacteria</taxon>
        <taxon>Rhodobacterales</taxon>
        <taxon>Roseobacteraceae</taxon>
        <taxon>Rubellimicrobium</taxon>
    </lineage>
</organism>
<dbReference type="Proteomes" id="UP000019666">
    <property type="component" value="Unassembled WGS sequence"/>
</dbReference>
<keyword evidence="2" id="KW-1185">Reference proteome</keyword>
<evidence type="ECO:0000313" key="2">
    <source>
        <dbReference type="Proteomes" id="UP000019666"/>
    </source>
</evidence>
<comment type="caution">
    <text evidence="1">The sequence shown here is derived from an EMBL/GenBank/DDBJ whole genome shotgun (WGS) entry which is preliminary data.</text>
</comment>
<name>A0A017HJ69_9RHOB</name>
<reference evidence="1 2" key="1">
    <citation type="submission" date="2013-02" db="EMBL/GenBank/DDBJ databases">
        <authorList>
            <person name="Fiebig A."/>
            <person name="Goeker M."/>
            <person name="Klenk H.-P.P."/>
        </authorList>
    </citation>
    <scope>NUCLEOTIDE SEQUENCE [LARGE SCALE GENOMIC DNA]</scope>
    <source>
        <strain evidence="1 2">DSM 19309</strain>
    </source>
</reference>
<proteinExistence type="predicted"/>